<dbReference type="Pfam" id="PF03171">
    <property type="entry name" value="2OG-FeII_Oxy"/>
    <property type="match status" value="1"/>
</dbReference>
<dbReference type="GO" id="GO:0016491">
    <property type="term" value="F:oxidoreductase activity"/>
    <property type="evidence" value="ECO:0007669"/>
    <property type="project" value="UniProtKB-KW"/>
</dbReference>
<dbReference type="PANTHER" id="PTHR10209:SF804">
    <property type="entry name" value="FE2OG DIOXYGENASE DOMAIN-CONTAINING PROTEIN"/>
    <property type="match status" value="1"/>
</dbReference>
<evidence type="ECO:0000313" key="8">
    <source>
        <dbReference type="Proteomes" id="UP000756132"/>
    </source>
</evidence>
<keyword evidence="3 5" id="KW-0560">Oxidoreductase</keyword>
<dbReference type="InterPro" id="IPR044861">
    <property type="entry name" value="IPNS-like_FE2OG_OXY"/>
</dbReference>
<dbReference type="EMBL" id="CP090168">
    <property type="protein sequence ID" value="UJO18633.1"/>
    <property type="molecule type" value="Genomic_DNA"/>
</dbReference>
<evidence type="ECO:0000256" key="2">
    <source>
        <dbReference type="ARBA" id="ARBA00022723"/>
    </source>
</evidence>
<dbReference type="AlphaFoldDB" id="A0A9Q8PA04"/>
<gene>
    <name evidence="7" type="ORF">CLAFUR5_07075</name>
</gene>
<dbReference type="Proteomes" id="UP000756132">
    <property type="component" value="Chromosome 6"/>
</dbReference>
<dbReference type="GeneID" id="71986953"/>
<dbReference type="GO" id="GO:0046872">
    <property type="term" value="F:metal ion binding"/>
    <property type="evidence" value="ECO:0007669"/>
    <property type="project" value="UniProtKB-KW"/>
</dbReference>
<accession>A0A9Q8PA04</accession>
<keyword evidence="8" id="KW-1185">Reference proteome</keyword>
<evidence type="ECO:0000256" key="1">
    <source>
        <dbReference type="ARBA" id="ARBA00008056"/>
    </source>
</evidence>
<dbReference type="KEGG" id="ffu:CLAFUR5_07075"/>
<dbReference type="InterPro" id="IPR005123">
    <property type="entry name" value="Oxoglu/Fe-dep_dioxygenase_dom"/>
</dbReference>
<reference evidence="7" key="1">
    <citation type="submission" date="2021-12" db="EMBL/GenBank/DDBJ databases">
        <authorList>
            <person name="Zaccaron A."/>
            <person name="Stergiopoulos I."/>
        </authorList>
    </citation>
    <scope>NUCLEOTIDE SEQUENCE</scope>
    <source>
        <strain evidence="7">Race5_Kim</strain>
    </source>
</reference>
<evidence type="ECO:0000256" key="3">
    <source>
        <dbReference type="ARBA" id="ARBA00023002"/>
    </source>
</evidence>
<dbReference type="FunFam" id="2.60.120.330:FF:000030">
    <property type="entry name" value="Thymine dioxygenase"/>
    <property type="match status" value="1"/>
</dbReference>
<name>A0A9Q8PA04_PASFU</name>
<evidence type="ECO:0000259" key="6">
    <source>
        <dbReference type="PROSITE" id="PS51471"/>
    </source>
</evidence>
<dbReference type="PROSITE" id="PS51471">
    <property type="entry name" value="FE2OG_OXY"/>
    <property type="match status" value="1"/>
</dbReference>
<dbReference type="Pfam" id="PF14226">
    <property type="entry name" value="DIOX_N"/>
    <property type="match status" value="1"/>
</dbReference>
<sequence length="336" mass="37539">MKPAAVTTAVSEDNLEIPLIDFSAFLTDDQATRKATAQAILAGFQNAGFIYLRNHGIPKATVEQTFAESAKFFERPRAQKDQLSWTTPEANRGYSQPGREKVTDVSAAEVDQVRAQEGADLKESIEIGKEGEPGLPNQWPSDDEGQLFRDRMMEFFDLCKDLHFKVMRAIAIGLDIDENWFHSYCDAGDNTLRLLHYPEVRSDVFKKNQNQVRAGAHTDYGSVTFLFQDMAGGLQVLSPKGTFVDATPIEGTIVVNAGDLLARWSNDTIKSTKHRVVEPPTKSDVHPARYSIPYFCHPNHDSLIDAIPNTVTAENPRKYPAVNCGEYLVQRLRATY</sequence>
<dbReference type="OrthoDB" id="288590at2759"/>
<organism evidence="7 8">
    <name type="scientific">Passalora fulva</name>
    <name type="common">Tomato leaf mold</name>
    <name type="synonym">Cladosporium fulvum</name>
    <dbReference type="NCBI Taxonomy" id="5499"/>
    <lineage>
        <taxon>Eukaryota</taxon>
        <taxon>Fungi</taxon>
        <taxon>Dikarya</taxon>
        <taxon>Ascomycota</taxon>
        <taxon>Pezizomycotina</taxon>
        <taxon>Dothideomycetes</taxon>
        <taxon>Dothideomycetidae</taxon>
        <taxon>Mycosphaerellales</taxon>
        <taxon>Mycosphaerellaceae</taxon>
        <taxon>Fulvia</taxon>
    </lineage>
</organism>
<comment type="similarity">
    <text evidence="1 5">Belongs to the iron/ascorbate-dependent oxidoreductase family.</text>
</comment>
<evidence type="ECO:0000313" key="7">
    <source>
        <dbReference type="EMBL" id="UJO18633.1"/>
    </source>
</evidence>
<evidence type="ECO:0000256" key="5">
    <source>
        <dbReference type="RuleBase" id="RU003682"/>
    </source>
</evidence>
<reference evidence="7" key="2">
    <citation type="journal article" date="2022" name="Microb. Genom.">
        <title>A chromosome-scale genome assembly of the tomato pathogen Cladosporium fulvum reveals a compartmentalized genome architecture and the presence of a dispensable chromosome.</title>
        <authorList>
            <person name="Zaccaron A.Z."/>
            <person name="Chen L.H."/>
            <person name="Samaras A."/>
            <person name="Stergiopoulos I."/>
        </authorList>
    </citation>
    <scope>NUCLEOTIDE SEQUENCE</scope>
    <source>
        <strain evidence="7">Race5_Kim</strain>
    </source>
</reference>
<evidence type="ECO:0000256" key="4">
    <source>
        <dbReference type="ARBA" id="ARBA00023004"/>
    </source>
</evidence>
<proteinExistence type="inferred from homology"/>
<keyword evidence="2 5" id="KW-0479">Metal-binding</keyword>
<dbReference type="SUPFAM" id="SSF51197">
    <property type="entry name" value="Clavaminate synthase-like"/>
    <property type="match status" value="1"/>
</dbReference>
<dbReference type="RefSeq" id="XP_047762999.1">
    <property type="nucleotide sequence ID" value="XM_047906223.1"/>
</dbReference>
<dbReference type="InterPro" id="IPR026992">
    <property type="entry name" value="DIOX_N"/>
</dbReference>
<dbReference type="PANTHER" id="PTHR10209">
    <property type="entry name" value="OXIDOREDUCTASE, 2OG-FE II OXYGENASE FAMILY PROTEIN"/>
    <property type="match status" value="1"/>
</dbReference>
<protein>
    <submittedName>
        <fullName evidence="7">2-oxoglutarate-Fe(II) type oxidoreductase ppzD</fullName>
    </submittedName>
</protein>
<dbReference type="GO" id="GO:0044283">
    <property type="term" value="P:small molecule biosynthetic process"/>
    <property type="evidence" value="ECO:0007669"/>
    <property type="project" value="UniProtKB-ARBA"/>
</dbReference>
<feature type="domain" description="Fe2OG dioxygenase" evidence="6">
    <location>
        <begin position="188"/>
        <end position="298"/>
    </location>
</feature>
<dbReference type="InterPro" id="IPR027443">
    <property type="entry name" value="IPNS-like_sf"/>
</dbReference>
<dbReference type="PRINTS" id="PR00682">
    <property type="entry name" value="IPNSYNTHASE"/>
</dbReference>
<keyword evidence="4 5" id="KW-0408">Iron</keyword>
<dbReference type="Gene3D" id="2.60.120.330">
    <property type="entry name" value="B-lactam Antibiotic, Isopenicillin N Synthase, Chain"/>
    <property type="match status" value="1"/>
</dbReference>